<feature type="domain" description="Tf2-1-like SH3-like" evidence="1">
    <location>
        <begin position="7"/>
        <end position="52"/>
    </location>
</feature>
<dbReference type="SUPFAM" id="SSF54160">
    <property type="entry name" value="Chromo domain-like"/>
    <property type="match status" value="1"/>
</dbReference>
<evidence type="ECO:0000259" key="1">
    <source>
        <dbReference type="Pfam" id="PF24626"/>
    </source>
</evidence>
<organism evidence="2 3">
    <name type="scientific">Cuscuta campestris</name>
    <dbReference type="NCBI Taxonomy" id="132261"/>
    <lineage>
        <taxon>Eukaryota</taxon>
        <taxon>Viridiplantae</taxon>
        <taxon>Streptophyta</taxon>
        <taxon>Embryophyta</taxon>
        <taxon>Tracheophyta</taxon>
        <taxon>Spermatophyta</taxon>
        <taxon>Magnoliopsida</taxon>
        <taxon>eudicotyledons</taxon>
        <taxon>Gunneridae</taxon>
        <taxon>Pentapetalae</taxon>
        <taxon>asterids</taxon>
        <taxon>lamiids</taxon>
        <taxon>Solanales</taxon>
        <taxon>Convolvulaceae</taxon>
        <taxon>Cuscuteae</taxon>
        <taxon>Cuscuta</taxon>
        <taxon>Cuscuta subgen. Grammica</taxon>
        <taxon>Cuscuta sect. Cleistogrammica</taxon>
    </lineage>
</organism>
<sequence>MLVHRSSSQILARCYYGPFKVAACVGEMANHLILPDYARIHPVFHVSLLKPFKGELTRSASSLPAEFVDGNLVSRPLRVHDYRTVLVGTNLVRQALVEWSEGGVHDATWESVESLRRYYPELHLADKVLVQPRRNVVNTPQVHGDDSPGEVECDAVLESHWEDVWEEDRRRGTRV</sequence>
<name>A0A484KW08_9ASTE</name>
<dbReference type="Proteomes" id="UP000595140">
    <property type="component" value="Unassembled WGS sequence"/>
</dbReference>
<dbReference type="Pfam" id="PF24626">
    <property type="entry name" value="SH3_Tf2-1"/>
    <property type="match status" value="1"/>
</dbReference>
<dbReference type="OrthoDB" id="2020640at2759"/>
<dbReference type="AlphaFoldDB" id="A0A484KW08"/>
<accession>A0A484KW08</accession>
<reference evidence="2 3" key="1">
    <citation type="submission" date="2018-04" db="EMBL/GenBank/DDBJ databases">
        <authorList>
            <person name="Vogel A."/>
        </authorList>
    </citation>
    <scope>NUCLEOTIDE SEQUENCE [LARGE SCALE GENOMIC DNA]</scope>
</reference>
<proteinExistence type="predicted"/>
<dbReference type="EMBL" id="OOIL02000791">
    <property type="protein sequence ID" value="VFQ69520.1"/>
    <property type="molecule type" value="Genomic_DNA"/>
</dbReference>
<gene>
    <name evidence="2" type="ORF">CCAM_LOCUS11296</name>
</gene>
<evidence type="ECO:0000313" key="2">
    <source>
        <dbReference type="EMBL" id="VFQ69520.1"/>
    </source>
</evidence>
<keyword evidence="3" id="KW-1185">Reference proteome</keyword>
<dbReference type="InterPro" id="IPR016197">
    <property type="entry name" value="Chromo-like_dom_sf"/>
</dbReference>
<dbReference type="InterPro" id="IPR056924">
    <property type="entry name" value="SH3_Tf2-1"/>
</dbReference>
<protein>
    <recommendedName>
        <fullName evidence="1">Tf2-1-like SH3-like domain-containing protein</fullName>
    </recommendedName>
</protein>
<evidence type="ECO:0000313" key="3">
    <source>
        <dbReference type="Proteomes" id="UP000595140"/>
    </source>
</evidence>